<feature type="transmembrane region" description="Helical" evidence="1">
    <location>
        <begin position="67"/>
        <end position="87"/>
    </location>
</feature>
<dbReference type="InterPro" id="IPR003744">
    <property type="entry name" value="YhhQ"/>
</dbReference>
<proteinExistence type="inferred from homology"/>
<evidence type="ECO:0000313" key="2">
    <source>
        <dbReference type="EMBL" id="AVJ51796.1"/>
    </source>
</evidence>
<feature type="transmembrane region" description="Helical" evidence="1">
    <location>
        <begin position="133"/>
        <end position="160"/>
    </location>
</feature>
<dbReference type="PANTHER" id="PTHR34300:SF1">
    <property type="entry name" value="QUEUOSINE PRECURSOR TRANSPORTER"/>
    <property type="match status" value="1"/>
</dbReference>
<dbReference type="NCBIfam" id="NF008406">
    <property type="entry name" value="PRK11212.1"/>
    <property type="match status" value="1"/>
</dbReference>
<feature type="transmembrane region" description="Helical" evidence="1">
    <location>
        <begin position="180"/>
        <end position="198"/>
    </location>
</feature>
<feature type="transmembrane region" description="Helical" evidence="1">
    <location>
        <begin position="107"/>
        <end position="126"/>
    </location>
</feature>
<keyword evidence="3" id="KW-1185">Reference proteome</keyword>
<keyword evidence="1" id="KW-0472">Membrane</keyword>
<dbReference type="Proteomes" id="UP000241629">
    <property type="component" value="Segment"/>
</dbReference>
<feature type="transmembrane region" description="Helical" evidence="1">
    <location>
        <begin position="33"/>
        <end position="55"/>
    </location>
</feature>
<reference evidence="2 3" key="1">
    <citation type="submission" date="2018-02" db="EMBL/GenBank/DDBJ databases">
        <title>Complete genome sequence of Pantoea phage vB_PagS_Vid5.</title>
        <authorList>
            <person name="Truncaite L."/>
            <person name="Simoliunas E."/>
            <person name="Meskys R."/>
        </authorList>
    </citation>
    <scope>NUCLEOTIDE SEQUENCE [LARGE SCALE GENOMIC DNA]</scope>
</reference>
<keyword evidence="1" id="KW-1133">Transmembrane helix</keyword>
<sequence length="212" mass="23330">MKPFAIRYMPFLVSFHVITIVLANYLTQFPATIFGLHTTFGALCFPFIFLATDLTIRLFGDKPARSVIFKVSIPVVFISYVVSSLFYNGQWQGLTTLGEINPLVLRIALASFAAYAVGQLTDIAVFNRLRKRCVWWAAPAASMTLGNLIDSLIFFSVAFYKSSDPFLASVWLDMALFDTVIKAGLSLVFLLPAYGMVVKSLTSKVKGAANAA</sequence>
<dbReference type="NCBIfam" id="TIGR00697">
    <property type="entry name" value="queuosine precursor transporter"/>
    <property type="match status" value="1"/>
</dbReference>
<feature type="transmembrane region" description="Helical" evidence="1">
    <location>
        <begin position="7"/>
        <end position="27"/>
    </location>
</feature>
<dbReference type="EMBL" id="MG948468">
    <property type="protein sequence ID" value="AVJ51796.1"/>
    <property type="molecule type" value="Genomic_DNA"/>
</dbReference>
<evidence type="ECO:0000256" key="1">
    <source>
        <dbReference type="SAM" id="Phobius"/>
    </source>
</evidence>
<dbReference type="PANTHER" id="PTHR34300">
    <property type="entry name" value="QUEUOSINE PRECURSOR TRANSPORTER-RELATED"/>
    <property type="match status" value="1"/>
</dbReference>
<protein>
    <submittedName>
        <fullName evidence="2">VUT family protein</fullName>
    </submittedName>
</protein>
<name>A0A2P1CKM9_9CAUD</name>
<dbReference type="Pfam" id="PF02592">
    <property type="entry name" value="Vut_1"/>
    <property type="match status" value="1"/>
</dbReference>
<dbReference type="HAMAP" id="MF_02088">
    <property type="entry name" value="Q_prec_transport"/>
    <property type="match status" value="1"/>
</dbReference>
<evidence type="ECO:0000313" key="3">
    <source>
        <dbReference type="Proteomes" id="UP000241629"/>
    </source>
</evidence>
<keyword evidence="1" id="KW-0812">Transmembrane</keyword>
<organism evidence="2 3">
    <name type="scientific">Pantoea phage vB_PagS_Vid5</name>
    <dbReference type="NCBI Taxonomy" id="2099652"/>
    <lineage>
        <taxon>Viruses</taxon>
        <taxon>Duplodnaviria</taxon>
        <taxon>Heunggongvirae</taxon>
        <taxon>Uroviricota</taxon>
        <taxon>Caudoviricetes</taxon>
        <taxon>Vidquintavirus</taxon>
        <taxon>Vidquintavirus Vid5</taxon>
    </lineage>
</organism>
<gene>
    <name evidence="2" type="ORF">Vid5_gp41</name>
</gene>
<accession>A0A2P1CKM9</accession>